<dbReference type="EMBL" id="JACXVP010000009">
    <property type="protein sequence ID" value="KAG5587391.1"/>
    <property type="molecule type" value="Genomic_DNA"/>
</dbReference>
<evidence type="ECO:0000313" key="1">
    <source>
        <dbReference type="EMBL" id="KAG5587391.1"/>
    </source>
</evidence>
<evidence type="ECO:0000313" key="2">
    <source>
        <dbReference type="Proteomes" id="UP000824120"/>
    </source>
</evidence>
<name>A0A9J5XIH3_SOLCO</name>
<gene>
    <name evidence="1" type="ORF">H5410_047825</name>
</gene>
<accession>A0A9J5XIH3</accession>
<proteinExistence type="predicted"/>
<sequence length="106" mass="12584">MDVLRKLIQVARGAFDGRIFSSCRIHDLLHSLCVKLEKESNFFHTEHNVFGDPDNIARLRRNTFYADNVMNKLYRSNPKPKKHRALFCFTKDYLKWLILTSNYCKC</sequence>
<keyword evidence="2" id="KW-1185">Reference proteome</keyword>
<reference evidence="1 2" key="1">
    <citation type="submission" date="2020-09" db="EMBL/GenBank/DDBJ databases">
        <title>De no assembly of potato wild relative species, Solanum commersonii.</title>
        <authorList>
            <person name="Cho K."/>
        </authorList>
    </citation>
    <scope>NUCLEOTIDE SEQUENCE [LARGE SCALE GENOMIC DNA]</scope>
    <source>
        <strain evidence="1">LZ3.2</strain>
        <tissue evidence="1">Leaf</tissue>
    </source>
</reference>
<organism evidence="1 2">
    <name type="scientific">Solanum commersonii</name>
    <name type="common">Commerson's wild potato</name>
    <name type="synonym">Commerson's nightshade</name>
    <dbReference type="NCBI Taxonomy" id="4109"/>
    <lineage>
        <taxon>Eukaryota</taxon>
        <taxon>Viridiplantae</taxon>
        <taxon>Streptophyta</taxon>
        <taxon>Embryophyta</taxon>
        <taxon>Tracheophyta</taxon>
        <taxon>Spermatophyta</taxon>
        <taxon>Magnoliopsida</taxon>
        <taxon>eudicotyledons</taxon>
        <taxon>Gunneridae</taxon>
        <taxon>Pentapetalae</taxon>
        <taxon>asterids</taxon>
        <taxon>lamiids</taxon>
        <taxon>Solanales</taxon>
        <taxon>Solanaceae</taxon>
        <taxon>Solanoideae</taxon>
        <taxon>Solaneae</taxon>
        <taxon>Solanum</taxon>
    </lineage>
</organism>
<dbReference type="OrthoDB" id="1935686at2759"/>
<dbReference type="AlphaFoldDB" id="A0A9J5XIH3"/>
<dbReference type="Proteomes" id="UP000824120">
    <property type="component" value="Chromosome 9"/>
</dbReference>
<comment type="caution">
    <text evidence="1">The sequence shown here is derived from an EMBL/GenBank/DDBJ whole genome shotgun (WGS) entry which is preliminary data.</text>
</comment>
<protein>
    <submittedName>
        <fullName evidence="1">Uncharacterized protein</fullName>
    </submittedName>
</protein>